<keyword evidence="3" id="KW-0479">Metal-binding</keyword>
<keyword evidence="4" id="KW-0408">Iron</keyword>
<evidence type="ECO:0000256" key="5">
    <source>
        <dbReference type="ARBA" id="ARBA00023014"/>
    </source>
</evidence>
<dbReference type="AlphaFoldDB" id="A0A6B1DR20"/>
<evidence type="ECO:0000256" key="4">
    <source>
        <dbReference type="ARBA" id="ARBA00023004"/>
    </source>
</evidence>
<reference evidence="8" key="1">
    <citation type="submission" date="2019-09" db="EMBL/GenBank/DDBJ databases">
        <title>Characterisation of the sponge microbiome using genome-centric metagenomics.</title>
        <authorList>
            <person name="Engelberts J.P."/>
            <person name="Robbins S.J."/>
            <person name="De Goeij J.M."/>
            <person name="Aranda M."/>
            <person name="Bell S.C."/>
            <person name="Webster N.S."/>
        </authorList>
    </citation>
    <scope>NUCLEOTIDE SEQUENCE</scope>
    <source>
        <strain evidence="8">SB0662_bin_9</strain>
    </source>
</reference>
<evidence type="ECO:0000256" key="2">
    <source>
        <dbReference type="ARBA" id="ARBA00022691"/>
    </source>
</evidence>
<sequence length="620" mass="68996">MAVSPVIALNARRSAKIAPRQELPKVADLPRPPRVALLFPPNWTPTMPHLALPSLTAYLRQMGVAVMQRDLNAEVFDYILTPEYLRRSVAAVRRRWGSGSARSRGVLEAPSRETVDWALTRGPELVRSVAAATDVVRSPAFYDGPEGFANFQILADCLELASLPFHPAHLHLQSYEAALPVDSSRNLLFGVSDRDHNMFLDIYEEIVLEDLEAFEPDVVGISIPSEAQVLAGFTLAHLVREAGIDCHVTVGGPHISMLHDVLPKQPALFDLIDSAVVYDGEIPLYQLACAVVDGGDLDRVSNLIYRKGRTLQVTERKEPEKIRNLPLPDFDGFPLDRYLAPELVLPLMTARGCYFGQCAFCNVGYGEAESFSQLTARSLADQMLTLREKYGTRHIFFADEAITPRNLRGLSAILREEDEPIHWGGCVRFEKVIDQSLLDQMWAGGCRMIMFGLESASQAIIDHMIKGTELPHMSRILKESATAGIWNHTFFFFGFPGETLDDAQQTVNFIYAHGDEINSAAMGTFLMERLSPAYRYPASFGVSRIIEDPARDLAIYFPYEVSNGLDEAMAERVHDGVLDSLPTKPFPHFYVSDVYRFLYAGRLSLDGRPNPAWLAPATAV</sequence>
<dbReference type="Gene3D" id="3.40.50.280">
    <property type="entry name" value="Cobalamin-binding domain"/>
    <property type="match status" value="1"/>
</dbReference>
<dbReference type="InterPro" id="IPR006638">
    <property type="entry name" value="Elp3/MiaA/NifB-like_rSAM"/>
</dbReference>
<dbReference type="InterPro" id="IPR006158">
    <property type="entry name" value="Cobalamin-bd"/>
</dbReference>
<comment type="caution">
    <text evidence="8">The sequence shown here is derived from an EMBL/GenBank/DDBJ whole genome shotgun (WGS) entry which is preliminary data.</text>
</comment>
<feature type="domain" description="B12-binding" evidence="6">
    <location>
        <begin position="156"/>
        <end position="298"/>
    </location>
</feature>
<dbReference type="GO" id="GO:0051536">
    <property type="term" value="F:iron-sulfur cluster binding"/>
    <property type="evidence" value="ECO:0007669"/>
    <property type="project" value="UniProtKB-KW"/>
</dbReference>
<dbReference type="InterPro" id="IPR058240">
    <property type="entry name" value="rSAM_sf"/>
</dbReference>
<dbReference type="GO" id="GO:0003824">
    <property type="term" value="F:catalytic activity"/>
    <property type="evidence" value="ECO:0007669"/>
    <property type="project" value="InterPro"/>
</dbReference>
<dbReference type="PROSITE" id="PS51918">
    <property type="entry name" value="RADICAL_SAM"/>
    <property type="match status" value="1"/>
</dbReference>
<dbReference type="InterPro" id="IPR023404">
    <property type="entry name" value="rSAM_horseshoe"/>
</dbReference>
<accession>A0A6B1DR20</accession>
<dbReference type="GO" id="GO:0005829">
    <property type="term" value="C:cytosol"/>
    <property type="evidence" value="ECO:0007669"/>
    <property type="project" value="TreeGrafter"/>
</dbReference>
<organism evidence="8">
    <name type="scientific">Caldilineaceae bacterium SB0662_bin_9</name>
    <dbReference type="NCBI Taxonomy" id="2605258"/>
    <lineage>
        <taxon>Bacteria</taxon>
        <taxon>Bacillati</taxon>
        <taxon>Chloroflexota</taxon>
        <taxon>Caldilineae</taxon>
        <taxon>Caldilineales</taxon>
        <taxon>Caldilineaceae</taxon>
    </lineage>
</organism>
<dbReference type="SFLD" id="SFLDS00029">
    <property type="entry name" value="Radical_SAM"/>
    <property type="match status" value="1"/>
</dbReference>
<dbReference type="PANTHER" id="PTHR43409:SF7">
    <property type="entry name" value="BLL1977 PROTEIN"/>
    <property type="match status" value="1"/>
</dbReference>
<comment type="cofactor">
    <cofactor evidence="1">
        <name>[4Fe-4S] cluster</name>
        <dbReference type="ChEBI" id="CHEBI:49883"/>
    </cofactor>
</comment>
<gene>
    <name evidence="8" type="ORF">F4Y08_07600</name>
</gene>
<dbReference type="EMBL" id="VXPY01000052">
    <property type="protein sequence ID" value="MYD90189.1"/>
    <property type="molecule type" value="Genomic_DNA"/>
</dbReference>
<evidence type="ECO:0000259" key="6">
    <source>
        <dbReference type="PROSITE" id="PS51332"/>
    </source>
</evidence>
<evidence type="ECO:0000256" key="3">
    <source>
        <dbReference type="ARBA" id="ARBA00022723"/>
    </source>
</evidence>
<evidence type="ECO:0000256" key="1">
    <source>
        <dbReference type="ARBA" id="ARBA00001966"/>
    </source>
</evidence>
<dbReference type="GO" id="GO:0031419">
    <property type="term" value="F:cobalamin binding"/>
    <property type="evidence" value="ECO:0007669"/>
    <property type="project" value="InterPro"/>
</dbReference>
<name>A0A6B1DR20_9CHLR</name>
<dbReference type="SMART" id="SM00729">
    <property type="entry name" value="Elp3"/>
    <property type="match status" value="1"/>
</dbReference>
<evidence type="ECO:0000313" key="8">
    <source>
        <dbReference type="EMBL" id="MYD90189.1"/>
    </source>
</evidence>
<dbReference type="PROSITE" id="PS51332">
    <property type="entry name" value="B12_BINDING"/>
    <property type="match status" value="1"/>
</dbReference>
<proteinExistence type="predicted"/>
<dbReference type="Pfam" id="PF04055">
    <property type="entry name" value="Radical_SAM"/>
    <property type="match status" value="1"/>
</dbReference>
<dbReference type="InterPro" id="IPR007197">
    <property type="entry name" value="rSAM"/>
</dbReference>
<evidence type="ECO:0000259" key="7">
    <source>
        <dbReference type="PROSITE" id="PS51918"/>
    </source>
</evidence>
<feature type="domain" description="Radical SAM core" evidence="7">
    <location>
        <begin position="339"/>
        <end position="558"/>
    </location>
</feature>
<dbReference type="InterPro" id="IPR051198">
    <property type="entry name" value="BchE-like"/>
</dbReference>
<dbReference type="SUPFAM" id="SSF102114">
    <property type="entry name" value="Radical SAM enzymes"/>
    <property type="match status" value="1"/>
</dbReference>
<dbReference type="PANTHER" id="PTHR43409">
    <property type="entry name" value="ANAEROBIC MAGNESIUM-PROTOPORPHYRIN IX MONOMETHYL ESTER CYCLASE-RELATED"/>
    <property type="match status" value="1"/>
</dbReference>
<protein>
    <submittedName>
        <fullName evidence="8">Radical SAM protein</fullName>
    </submittedName>
</protein>
<dbReference type="GO" id="GO:0046872">
    <property type="term" value="F:metal ion binding"/>
    <property type="evidence" value="ECO:0007669"/>
    <property type="project" value="UniProtKB-KW"/>
</dbReference>
<keyword evidence="2" id="KW-0949">S-adenosyl-L-methionine</keyword>
<keyword evidence="5" id="KW-0411">Iron-sulfur</keyword>
<dbReference type="Gene3D" id="3.80.30.20">
    <property type="entry name" value="tm_1862 like domain"/>
    <property type="match status" value="1"/>
</dbReference>
<dbReference type="SFLD" id="SFLDG01082">
    <property type="entry name" value="B12-binding_domain_containing"/>
    <property type="match status" value="1"/>
</dbReference>